<evidence type="ECO:0008006" key="3">
    <source>
        <dbReference type="Google" id="ProtNLM"/>
    </source>
</evidence>
<dbReference type="OrthoDB" id="8592370at2"/>
<accession>A0A2I2MFK5</accession>
<keyword evidence="1" id="KW-0812">Transmembrane</keyword>
<dbReference type="Gene3D" id="3.30.700.10">
    <property type="entry name" value="Glycoprotein, Type 4 Pilin"/>
    <property type="match status" value="1"/>
</dbReference>
<reference evidence="2" key="1">
    <citation type="submission" date="2017-12" db="EMBL/GenBank/DDBJ databases">
        <authorList>
            <consortium name="SysMetEx"/>
        </authorList>
    </citation>
    <scope>NUCLEOTIDE SEQUENCE</scope>
    <source>
        <strain evidence="2">Pb_238</strain>
    </source>
</reference>
<evidence type="ECO:0000313" key="2">
    <source>
        <dbReference type="EMBL" id="SOU92489.1"/>
    </source>
</evidence>
<protein>
    <recommendedName>
        <fullName evidence="3">Type 4 secretion system PilS N-terminal domain-containing protein</fullName>
    </recommendedName>
</protein>
<dbReference type="EMBL" id="LT966316">
    <property type="protein sequence ID" value="SOU92489.1"/>
    <property type="molecule type" value="Genomic_DNA"/>
</dbReference>
<name>A0A2I2MFK5_9BACT</name>
<keyword evidence="1" id="KW-0472">Membrane</keyword>
<proteinExistence type="predicted"/>
<organism evidence="2">
    <name type="scientific">Leptospirillum ferriphilum</name>
    <dbReference type="NCBI Taxonomy" id="178606"/>
    <lineage>
        <taxon>Bacteria</taxon>
        <taxon>Pseudomonadati</taxon>
        <taxon>Nitrospirota</taxon>
        <taxon>Nitrospiria</taxon>
        <taxon>Nitrospirales</taxon>
        <taxon>Nitrospiraceae</taxon>
        <taxon>Leptospirillum</taxon>
    </lineage>
</organism>
<gene>
    <name evidence="2" type="ORF">LFTS_01116</name>
</gene>
<dbReference type="RefSeq" id="WP_036082557.1">
    <property type="nucleotide sequence ID" value="NZ_JPGK01000005.1"/>
</dbReference>
<feature type="transmembrane region" description="Helical" evidence="1">
    <location>
        <begin position="27"/>
        <end position="48"/>
    </location>
</feature>
<sequence>MKIRKPHWDSPTFVGMNRDLERGAFDIYQMTIGLLVTSILTAVSMFGIRSYIHNGNLLALETLVDNLRTAAHDYSKVNGSYSGISCTALQNIQEWPTNGCVSNGNVYTNIYGIGAVTISQTSNNTESYTISISESPSLTYWTTSDFRALCNRFYTLEETPCNPGTNSVQIVF</sequence>
<evidence type="ECO:0000256" key="1">
    <source>
        <dbReference type="SAM" id="Phobius"/>
    </source>
</evidence>
<keyword evidence="1" id="KW-1133">Transmembrane helix</keyword>
<dbReference type="AlphaFoldDB" id="A0A2I2MFK5"/>